<comment type="caution">
    <text evidence="2">The sequence shown here is derived from an EMBL/GenBank/DDBJ whole genome shotgun (WGS) entry which is preliminary data.</text>
</comment>
<protein>
    <submittedName>
        <fullName evidence="2">Uncharacterized protein</fullName>
    </submittedName>
</protein>
<evidence type="ECO:0000313" key="3">
    <source>
        <dbReference type="Proteomes" id="UP001589789"/>
    </source>
</evidence>
<feature type="region of interest" description="Disordered" evidence="1">
    <location>
        <begin position="1"/>
        <end position="20"/>
    </location>
</feature>
<name>A0ABV6INF1_9PROT</name>
<accession>A0ABV6INF1</accession>
<evidence type="ECO:0000256" key="1">
    <source>
        <dbReference type="SAM" id="MobiDB-lite"/>
    </source>
</evidence>
<proteinExistence type="predicted"/>
<gene>
    <name evidence="2" type="ORF">ACFFIC_06205</name>
</gene>
<evidence type="ECO:0000313" key="2">
    <source>
        <dbReference type="EMBL" id="MFC0385144.1"/>
    </source>
</evidence>
<reference evidence="2 3" key="1">
    <citation type="submission" date="2024-09" db="EMBL/GenBank/DDBJ databases">
        <authorList>
            <person name="Sun Q."/>
            <person name="Mori K."/>
        </authorList>
    </citation>
    <scope>NUCLEOTIDE SEQUENCE [LARGE SCALE GENOMIC DNA]</scope>
    <source>
        <strain evidence="2 3">CCM 7468</strain>
    </source>
</reference>
<sequence>MEQDVLSGDTIADSGRSPQRRHLAWPEDLDHVALSGGGAGGAAACPSYKALARRFAGTAAEQFAYTLVWIAGTEPTRRARRRYHSTYEFLLREGQHYELKDRPSSLDAGIPGRCYANCYKVAMRAPERYAYCEGMAEADGIPFEHAWLLDLQDGRIVDPTWLDDTAGAYIGVAVARSYLATAFRRSGRVFLEQGSRNPILTGEAGETWRHGQHSHASC</sequence>
<keyword evidence="3" id="KW-1185">Reference proteome</keyword>
<dbReference type="Proteomes" id="UP001589789">
    <property type="component" value="Unassembled WGS sequence"/>
</dbReference>
<dbReference type="RefSeq" id="WP_377049300.1">
    <property type="nucleotide sequence ID" value="NZ_JBHLVZ010000003.1"/>
</dbReference>
<organism evidence="2 3">
    <name type="scientific">Muricoccus vinaceus</name>
    <dbReference type="NCBI Taxonomy" id="424704"/>
    <lineage>
        <taxon>Bacteria</taxon>
        <taxon>Pseudomonadati</taxon>
        <taxon>Pseudomonadota</taxon>
        <taxon>Alphaproteobacteria</taxon>
        <taxon>Acetobacterales</taxon>
        <taxon>Roseomonadaceae</taxon>
        <taxon>Muricoccus</taxon>
    </lineage>
</organism>
<dbReference type="EMBL" id="JBHLVZ010000003">
    <property type="protein sequence ID" value="MFC0385144.1"/>
    <property type="molecule type" value="Genomic_DNA"/>
</dbReference>